<dbReference type="Gene3D" id="3.90.25.10">
    <property type="entry name" value="UDP-galactose 4-epimerase, domain 1"/>
    <property type="match status" value="1"/>
</dbReference>
<dbReference type="CDD" id="cd05246">
    <property type="entry name" value="dTDP_GD_SDR_e"/>
    <property type="match status" value="1"/>
</dbReference>
<comment type="catalytic activity">
    <reaction evidence="1 7">
        <text>dTDP-alpha-D-glucose = dTDP-4-dehydro-6-deoxy-alpha-D-glucose + H2O</text>
        <dbReference type="Rhea" id="RHEA:17221"/>
        <dbReference type="ChEBI" id="CHEBI:15377"/>
        <dbReference type="ChEBI" id="CHEBI:57477"/>
        <dbReference type="ChEBI" id="CHEBI:57649"/>
        <dbReference type="EC" id="4.2.1.46"/>
    </reaction>
</comment>
<gene>
    <name evidence="9" type="ORF">SAMN04489708_104122</name>
</gene>
<reference evidence="10" key="1">
    <citation type="submission" date="2016-10" db="EMBL/GenBank/DDBJ databases">
        <authorList>
            <person name="Varghese N."/>
            <person name="Submissions S."/>
        </authorList>
    </citation>
    <scope>NUCLEOTIDE SEQUENCE [LARGE SCALE GENOMIC DNA]</scope>
    <source>
        <strain evidence="10">DSM 17101</strain>
    </source>
</reference>
<evidence type="ECO:0000256" key="2">
    <source>
        <dbReference type="ARBA" id="ARBA00001911"/>
    </source>
</evidence>
<dbReference type="NCBIfam" id="TIGR01181">
    <property type="entry name" value="dTDP_gluc_dehyt"/>
    <property type="match status" value="1"/>
</dbReference>
<comment type="cofactor">
    <cofactor evidence="2 7">
        <name>NAD(+)</name>
        <dbReference type="ChEBI" id="CHEBI:57540"/>
    </cofactor>
</comment>
<evidence type="ECO:0000256" key="6">
    <source>
        <dbReference type="ARBA" id="ARBA00023239"/>
    </source>
</evidence>
<proteinExistence type="inferred from homology"/>
<dbReference type="PANTHER" id="PTHR43000">
    <property type="entry name" value="DTDP-D-GLUCOSE 4,6-DEHYDRATASE-RELATED"/>
    <property type="match status" value="1"/>
</dbReference>
<dbReference type="SUPFAM" id="SSF51735">
    <property type="entry name" value="NAD(P)-binding Rossmann-fold domains"/>
    <property type="match status" value="1"/>
</dbReference>
<dbReference type="GO" id="GO:0009225">
    <property type="term" value="P:nucleotide-sugar metabolic process"/>
    <property type="evidence" value="ECO:0007669"/>
    <property type="project" value="InterPro"/>
</dbReference>
<dbReference type="EC" id="4.2.1.46" evidence="4 7"/>
<evidence type="ECO:0000259" key="8">
    <source>
        <dbReference type="Pfam" id="PF16363"/>
    </source>
</evidence>
<keyword evidence="5" id="KW-0520">NAD</keyword>
<dbReference type="GO" id="GO:0008460">
    <property type="term" value="F:dTDP-glucose 4,6-dehydratase activity"/>
    <property type="evidence" value="ECO:0007669"/>
    <property type="project" value="UniProtKB-EC"/>
</dbReference>
<dbReference type="InterPro" id="IPR036291">
    <property type="entry name" value="NAD(P)-bd_dom_sf"/>
</dbReference>
<comment type="similarity">
    <text evidence="3 7">Belongs to the NAD(P)-dependent epimerase/dehydratase family. dTDP-glucose dehydratase subfamily.</text>
</comment>
<protein>
    <recommendedName>
        <fullName evidence="4 7">dTDP-glucose 4,6-dehydratase</fullName>
        <ecNumber evidence="4 7">4.2.1.46</ecNumber>
    </recommendedName>
</protein>
<keyword evidence="10" id="KW-1185">Reference proteome</keyword>
<evidence type="ECO:0000256" key="7">
    <source>
        <dbReference type="RuleBase" id="RU004473"/>
    </source>
</evidence>
<dbReference type="InterPro" id="IPR005888">
    <property type="entry name" value="dTDP_Gluc_deHydtase"/>
</dbReference>
<evidence type="ECO:0000313" key="9">
    <source>
        <dbReference type="EMBL" id="SDO85435.1"/>
    </source>
</evidence>
<name>A0A1H0MYS2_9BURK</name>
<evidence type="ECO:0000313" key="10">
    <source>
        <dbReference type="Proteomes" id="UP000199317"/>
    </source>
</evidence>
<evidence type="ECO:0000256" key="3">
    <source>
        <dbReference type="ARBA" id="ARBA00008178"/>
    </source>
</evidence>
<keyword evidence="6 7" id="KW-0456">Lyase</keyword>
<dbReference type="Pfam" id="PF16363">
    <property type="entry name" value="GDP_Man_Dehyd"/>
    <property type="match status" value="1"/>
</dbReference>
<accession>A0A1H0MYS2</accession>
<dbReference type="Proteomes" id="UP000199317">
    <property type="component" value="Unassembled WGS sequence"/>
</dbReference>
<dbReference type="AlphaFoldDB" id="A0A1H0MYS2"/>
<dbReference type="RefSeq" id="WP_092832637.1">
    <property type="nucleotide sequence ID" value="NZ_CP028290.1"/>
</dbReference>
<dbReference type="InterPro" id="IPR016040">
    <property type="entry name" value="NAD(P)-bd_dom"/>
</dbReference>
<sequence>MILVTGGAGFIGANFVLDWLACGDEPVVNLDKLTYAGNLQNLASLQGDARHLFVQGDIGDRELLARLLAEHRPRAIVNFAAESHVDRSIHGPEDFIQTNVVGTFRLLEAVRAYWQSLPGDERAAFRFLHVSTDEVYGTLAPQDPAFAETHSYEPNSPYSASKAASDHLVRAWHHTYGLPVLTTNCSNNYGPFHFPEKLIPLLIVNALAGKPLPVYGDGMQIRDWLYVRDHCSAIRRVLQAGKPGETYNVGGWNEKPNIEIVKTICALLDELRPRADGERYESQVAYVKDRPGHDRRYAIDARKIERELGWKPAETFETGIRKTVEWYLAHGEWVDAVTSGAYREWIDRQYRKPAVQDAATA</sequence>
<dbReference type="EMBL" id="FNJL01000004">
    <property type="protein sequence ID" value="SDO85435.1"/>
    <property type="molecule type" value="Genomic_DNA"/>
</dbReference>
<evidence type="ECO:0000256" key="5">
    <source>
        <dbReference type="ARBA" id="ARBA00023027"/>
    </source>
</evidence>
<dbReference type="Gene3D" id="3.40.50.720">
    <property type="entry name" value="NAD(P)-binding Rossmann-like Domain"/>
    <property type="match status" value="1"/>
</dbReference>
<evidence type="ECO:0000256" key="4">
    <source>
        <dbReference type="ARBA" id="ARBA00011990"/>
    </source>
</evidence>
<organism evidence="9 10">
    <name type="scientific">Paracidovorax cattleyae</name>
    <dbReference type="NCBI Taxonomy" id="80868"/>
    <lineage>
        <taxon>Bacteria</taxon>
        <taxon>Pseudomonadati</taxon>
        <taxon>Pseudomonadota</taxon>
        <taxon>Betaproteobacteria</taxon>
        <taxon>Burkholderiales</taxon>
        <taxon>Comamonadaceae</taxon>
        <taxon>Paracidovorax</taxon>
    </lineage>
</organism>
<evidence type="ECO:0000256" key="1">
    <source>
        <dbReference type="ARBA" id="ARBA00001539"/>
    </source>
</evidence>
<dbReference type="OrthoDB" id="9803010at2"/>
<feature type="domain" description="NAD(P)-binding" evidence="8">
    <location>
        <begin position="3"/>
        <end position="323"/>
    </location>
</feature>